<evidence type="ECO:0000313" key="2">
    <source>
        <dbReference type="Proteomes" id="UP000436989"/>
    </source>
</evidence>
<organism evidence="1 2">
    <name type="scientific">Kocuria sediminis</name>
    <dbReference type="NCBI Taxonomy" id="1038857"/>
    <lineage>
        <taxon>Bacteria</taxon>
        <taxon>Bacillati</taxon>
        <taxon>Actinomycetota</taxon>
        <taxon>Actinomycetes</taxon>
        <taxon>Micrococcales</taxon>
        <taxon>Micrococcaceae</taxon>
        <taxon>Kocuria</taxon>
    </lineage>
</organism>
<dbReference type="EMBL" id="WOGU01000014">
    <property type="protein sequence ID" value="MUN64460.1"/>
    <property type="molecule type" value="Genomic_DNA"/>
</dbReference>
<sequence>MRIDAAVASMTEATIRSLHRLEPAEAADVAGQIISAASLAEALVGKSIDLLVDESGIKSTRLGRRLIQDSAESYHQTWDGRYGILRDAFGVQLAGNREAQRLNVVVDVRNAIVHGEGQLTSRQTKKLTNVLSMRRQINEVLESEVQGKKIVLSPTAGRCAIRVASDYALAFDAAIGKARLDLLT</sequence>
<evidence type="ECO:0000313" key="1">
    <source>
        <dbReference type="EMBL" id="MUN64460.1"/>
    </source>
</evidence>
<proteinExistence type="predicted"/>
<evidence type="ECO:0008006" key="3">
    <source>
        <dbReference type="Google" id="ProtNLM"/>
    </source>
</evidence>
<reference evidence="1 2" key="1">
    <citation type="submission" date="2019-12" db="EMBL/GenBank/DDBJ databases">
        <authorList>
            <person name="Shi Y."/>
        </authorList>
    </citation>
    <scope>NUCLEOTIDE SEQUENCE [LARGE SCALE GENOMIC DNA]</scope>
    <source>
        <strain evidence="1 2">JCM 17929</strain>
    </source>
</reference>
<accession>A0A6N8GQ93</accession>
<protein>
    <recommendedName>
        <fullName evidence="3">RiboL-PSP-HEPN domain-containing protein</fullName>
    </recommendedName>
</protein>
<dbReference type="AlphaFoldDB" id="A0A6N8GQ93"/>
<name>A0A6N8GQ93_9MICC</name>
<dbReference type="RefSeq" id="WP_156270351.1">
    <property type="nucleotide sequence ID" value="NZ_WOGU01000014.1"/>
</dbReference>
<keyword evidence="2" id="KW-1185">Reference proteome</keyword>
<comment type="caution">
    <text evidence="1">The sequence shown here is derived from an EMBL/GenBank/DDBJ whole genome shotgun (WGS) entry which is preliminary data.</text>
</comment>
<gene>
    <name evidence="1" type="ORF">GMA12_15140</name>
</gene>
<dbReference type="Proteomes" id="UP000436989">
    <property type="component" value="Unassembled WGS sequence"/>
</dbReference>